<proteinExistence type="predicted"/>
<evidence type="ECO:0000313" key="2">
    <source>
        <dbReference type="EMBL" id="KJE22161.1"/>
    </source>
</evidence>
<dbReference type="EMBL" id="JYFN01000027">
    <property type="protein sequence ID" value="KJE22161.1"/>
    <property type="molecule type" value="Genomic_DNA"/>
</dbReference>
<name>A0A0D8BD81_9ACTN</name>
<dbReference type="PATRIC" id="fig|1502723.3.peg.3044"/>
<dbReference type="NCBIfam" id="NF033592">
    <property type="entry name" value="transpos_IS4_1"/>
    <property type="match status" value="1"/>
</dbReference>
<dbReference type="PANTHER" id="PTHR37529:SF1">
    <property type="entry name" value="TRANSPOSASE INSG FOR INSERTION SEQUENCE ELEMENT IS4-RELATED"/>
    <property type="match status" value="1"/>
</dbReference>
<comment type="caution">
    <text evidence="2">The sequence shown here is derived from an EMBL/GenBank/DDBJ whole genome shotgun (WGS) entry which is preliminary data.</text>
</comment>
<evidence type="ECO:0000259" key="1">
    <source>
        <dbReference type="Pfam" id="PF13006"/>
    </source>
</evidence>
<evidence type="ECO:0000313" key="3">
    <source>
        <dbReference type="Proteomes" id="UP000032545"/>
    </source>
</evidence>
<reference evidence="3" key="1">
    <citation type="submission" date="2015-02" db="EMBL/GenBank/DDBJ databases">
        <title>Draft Genome of Frankia sp. CpI1-S.</title>
        <authorList>
            <person name="Oshone R.T."/>
            <person name="Ngom M."/>
            <person name="Ghodhbane-Gtari F."/>
            <person name="Gtari M."/>
            <person name="Morris K."/>
            <person name="Thomas K."/>
            <person name="Sen A."/>
            <person name="Tisa L.S."/>
        </authorList>
    </citation>
    <scope>NUCLEOTIDE SEQUENCE [LARGE SCALE GENOMIC DNA]</scope>
    <source>
        <strain evidence="3">CpI1-S</strain>
    </source>
</reference>
<reference evidence="2 3" key="2">
    <citation type="journal article" date="2016" name="Genome Announc.">
        <title>Permanent Draft Genome Sequences for Two Variants of Frankia sp. Strain CpI1, the First Frankia Strain Isolated from Root Nodules of Comptonia peregrina.</title>
        <authorList>
            <person name="Oshone R."/>
            <person name="Hurst S.G.IV."/>
            <person name="Abebe-Akele F."/>
            <person name="Simpson S."/>
            <person name="Morris K."/>
            <person name="Thomas W.K."/>
            <person name="Tisa L.S."/>
        </authorList>
    </citation>
    <scope>NUCLEOTIDE SEQUENCE [LARGE SCALE GENOMIC DNA]</scope>
    <source>
        <strain evidence="3">CpI1-S</strain>
    </source>
</reference>
<gene>
    <name evidence="2" type="ORF">FF36_03593</name>
</gene>
<dbReference type="InterPro" id="IPR024473">
    <property type="entry name" value="Transposases_IS4_N"/>
</dbReference>
<dbReference type="AlphaFoldDB" id="A0A0D8BD81"/>
<dbReference type="PANTHER" id="PTHR37529">
    <property type="entry name" value="TRANSPOSASE INSG FOR INSERTION SEQUENCE ELEMENT IS4-RELATED"/>
    <property type="match status" value="1"/>
</dbReference>
<accession>A0A0D8BD81</accession>
<feature type="domain" description="Transposase IS4 N-terminal" evidence="1">
    <location>
        <begin position="11"/>
        <end position="108"/>
    </location>
</feature>
<dbReference type="Proteomes" id="UP000032545">
    <property type="component" value="Unassembled WGS sequence"/>
</dbReference>
<organism evidence="2 3">
    <name type="scientific">Frankia torreyi</name>
    <dbReference type="NCBI Taxonomy" id="1856"/>
    <lineage>
        <taxon>Bacteria</taxon>
        <taxon>Bacillati</taxon>
        <taxon>Actinomycetota</taxon>
        <taxon>Actinomycetes</taxon>
        <taxon>Frankiales</taxon>
        <taxon>Frankiaceae</taxon>
        <taxon>Frankia</taxon>
    </lineage>
</organism>
<keyword evidence="3" id="KW-1185">Reference proteome</keyword>
<dbReference type="Pfam" id="PF13006">
    <property type="entry name" value="Nterm_IS4"/>
    <property type="match status" value="1"/>
</dbReference>
<dbReference type="SUPFAM" id="SSF53098">
    <property type="entry name" value="Ribonuclease H-like"/>
    <property type="match status" value="1"/>
</dbReference>
<sequence length="422" mass="45121">MVADRRLTDWISLGVLTSFVPRDAVDEAIAATGRGARRSDVTIPPHVVAYFVMALALFAEDDYEAVARRLAGTLDDLDVTGPVWDPSSGGLTKGRQRLGAAPMAALFSQVAAPVADLDTVGAFRGPWRLMSIDGLEWDVAASKENIAAFGLPAGRADAPGVLPKVRAVTVSECASHAAVLAALGPAGGAKVASEQALARQLYPRLESGWLLLADRNFYSWADWCTAADTGAALLWRAKANLRPPPLRALPDGSYLTVLVNPKVTGAAREALLAAARAGTPLDPAKARYARLVEYDVPDREGDGKHEIIGLITTICDPREATATALAGAYQQRWEHETGNRQLKTYLRGPGRVLRSKHPDTVYQEIWGYLLTHHAISALTCQAATAAGIDPDRIKCKRTVRIIRDRVTDPAFPPLTSAAGPST</sequence>
<dbReference type="InterPro" id="IPR047952">
    <property type="entry name" value="Transpos_IS4"/>
</dbReference>
<protein>
    <submittedName>
        <fullName evidence="2">Insertion element 4 transposase N-terminal</fullName>
    </submittedName>
</protein>
<dbReference type="InterPro" id="IPR012337">
    <property type="entry name" value="RNaseH-like_sf"/>
</dbReference>